<dbReference type="GO" id="GO:0046872">
    <property type="term" value="F:metal ion binding"/>
    <property type="evidence" value="ECO:0007669"/>
    <property type="project" value="UniProtKB-KW"/>
</dbReference>
<dbReference type="PANTHER" id="PTHR30037">
    <property type="entry name" value="DNA-3-METHYLADENINE GLYCOSYLASE 1"/>
    <property type="match status" value="1"/>
</dbReference>
<reference evidence="2 3" key="1">
    <citation type="journal article" date="2015" name="Genome Announc.">
        <title>Draft Genome Sequence of Clostridium tyrobutyricum Strain DIVETGP, Isolated from Cow's Milk for Grana Padano Production.</title>
        <authorList>
            <person name="Soggiu A."/>
            <person name="Piras C."/>
            <person name="Gaiarsa S."/>
            <person name="Sassera D."/>
            <person name="Roncada P."/>
            <person name="Bendixen E."/>
            <person name="Brasca M."/>
            <person name="Bonizzi L."/>
        </authorList>
    </citation>
    <scope>NUCLEOTIDE SEQUENCE [LARGE SCALE GENOMIC DNA]</scope>
    <source>
        <strain evidence="2 3">DIVETGP</strain>
    </source>
</reference>
<dbReference type="PANTHER" id="PTHR30037:SF4">
    <property type="entry name" value="DNA-3-METHYLADENINE GLYCOSYLASE I"/>
    <property type="match status" value="1"/>
</dbReference>
<keyword evidence="1" id="KW-0479">Metal-binding</keyword>
<evidence type="ECO:0000313" key="3">
    <source>
        <dbReference type="Proteomes" id="UP000019482"/>
    </source>
</evidence>
<dbReference type="RefSeq" id="WP_017895034.1">
    <property type="nucleotide sequence ID" value="NZ_CBXI010000040.1"/>
</dbReference>
<dbReference type="AlphaFoldDB" id="W6N9B4"/>
<gene>
    <name evidence="2" type="ORF">CTDIVETGP_2179</name>
</gene>
<feature type="binding site" evidence="1">
    <location>
        <position position="175"/>
    </location>
    <ligand>
        <name>Zn(2+)</name>
        <dbReference type="ChEBI" id="CHEBI:29105"/>
    </ligand>
</feature>
<evidence type="ECO:0000313" key="2">
    <source>
        <dbReference type="EMBL" id="CDL92109.1"/>
    </source>
</evidence>
<accession>W6N9B4</accession>
<dbReference type="GO" id="GO:0008725">
    <property type="term" value="F:DNA-3-methyladenine glycosylase activity"/>
    <property type="evidence" value="ECO:0007669"/>
    <property type="project" value="UniProtKB-EC"/>
</dbReference>
<dbReference type="Gene3D" id="1.10.340.30">
    <property type="entry name" value="Hypothetical protein, domain 2"/>
    <property type="match status" value="1"/>
</dbReference>
<dbReference type="GeneID" id="29420684"/>
<dbReference type="EC" id="3.2.2.20" evidence="2"/>
<comment type="caution">
    <text evidence="2">The sequence shown here is derived from an EMBL/GenBank/DDBJ whole genome shotgun (WGS) entry which is preliminary data.</text>
</comment>
<sequence>MDACLWPGKSLIMQQYHDNEWCVPSHDDSYIFEMLTLEGAQAGLSWNIVLSKREEYKKAFHNFDITYCSKLSDGEIENIREEFNVIKNLLKLKSVRNNAMEIIKIRLEFGSFSNFLWNYVDFKPVINNWKLDSEAPAKNDLSEKISRDLKKRNFKFVGPVIIYSFMQAIGMVDDHIITCPCHSKNINVR</sequence>
<dbReference type="InterPro" id="IPR005019">
    <property type="entry name" value="Adenine_glyco"/>
</dbReference>
<feature type="binding site" evidence="1">
    <location>
        <position position="17"/>
    </location>
    <ligand>
        <name>Zn(2+)</name>
        <dbReference type="ChEBI" id="CHEBI:29105"/>
    </ligand>
</feature>
<dbReference type="OrthoDB" id="9807664at2"/>
<proteinExistence type="predicted"/>
<dbReference type="InterPro" id="IPR052891">
    <property type="entry name" value="DNA-3mA_glycosylase"/>
</dbReference>
<organism evidence="2 3">
    <name type="scientific">Clostridium tyrobutyricum DIVETGP</name>
    <dbReference type="NCBI Taxonomy" id="1408889"/>
    <lineage>
        <taxon>Bacteria</taxon>
        <taxon>Bacillati</taxon>
        <taxon>Bacillota</taxon>
        <taxon>Clostridia</taxon>
        <taxon>Eubacteriales</taxon>
        <taxon>Clostridiaceae</taxon>
        <taxon>Clostridium</taxon>
    </lineage>
</organism>
<keyword evidence="3" id="KW-1185">Reference proteome</keyword>
<keyword evidence="1" id="KW-0862">Zinc</keyword>
<dbReference type="SUPFAM" id="SSF48150">
    <property type="entry name" value="DNA-glycosylase"/>
    <property type="match status" value="1"/>
</dbReference>
<protein>
    <submittedName>
        <fullName evidence="2">DNA-3-methyladenine glycosylase</fullName>
        <ecNumber evidence="2">3.2.2.20</ecNumber>
    </submittedName>
</protein>
<feature type="binding site" evidence="1">
    <location>
        <position position="4"/>
    </location>
    <ligand>
        <name>Zn(2+)</name>
        <dbReference type="ChEBI" id="CHEBI:29105"/>
    </ligand>
</feature>
<name>W6N9B4_CLOTY</name>
<keyword evidence="2" id="KW-0378">Hydrolase</keyword>
<evidence type="ECO:0000256" key="1">
    <source>
        <dbReference type="PIRSR" id="PIRSR605019-1"/>
    </source>
</evidence>
<dbReference type="Pfam" id="PF03352">
    <property type="entry name" value="Adenine_glyco"/>
    <property type="match status" value="1"/>
</dbReference>
<dbReference type="GO" id="GO:0006284">
    <property type="term" value="P:base-excision repair"/>
    <property type="evidence" value="ECO:0007669"/>
    <property type="project" value="InterPro"/>
</dbReference>
<keyword evidence="2" id="KW-0326">Glycosidase</keyword>
<dbReference type="InterPro" id="IPR011257">
    <property type="entry name" value="DNA_glycosylase"/>
</dbReference>
<dbReference type="Proteomes" id="UP000019482">
    <property type="component" value="Unassembled WGS sequence"/>
</dbReference>
<dbReference type="EMBL" id="CBXI010000040">
    <property type="protein sequence ID" value="CDL92109.1"/>
    <property type="molecule type" value="Genomic_DNA"/>
</dbReference>
<feature type="binding site" evidence="1">
    <location>
        <position position="179"/>
    </location>
    <ligand>
        <name>Zn(2+)</name>
        <dbReference type="ChEBI" id="CHEBI:29105"/>
    </ligand>
</feature>